<evidence type="ECO:0000313" key="3">
    <source>
        <dbReference type="EMBL" id="TMJ01831.1"/>
    </source>
</evidence>
<reference evidence="3 4" key="1">
    <citation type="journal article" date="2019" name="Nat. Microbiol.">
        <title>Mediterranean grassland soil C-N compound turnover is dependent on rainfall and depth, and is mediated by genomically divergent microorganisms.</title>
        <authorList>
            <person name="Diamond S."/>
            <person name="Andeer P.F."/>
            <person name="Li Z."/>
            <person name="Crits-Christoph A."/>
            <person name="Burstein D."/>
            <person name="Anantharaman K."/>
            <person name="Lane K.R."/>
            <person name="Thomas B.C."/>
            <person name="Pan C."/>
            <person name="Northen T.R."/>
            <person name="Banfield J.F."/>
        </authorList>
    </citation>
    <scope>NUCLEOTIDE SEQUENCE [LARGE SCALE GENOMIC DNA]</scope>
    <source>
        <strain evidence="3">NP_4</strain>
    </source>
</reference>
<dbReference type="InterPro" id="IPR029033">
    <property type="entry name" value="His_PPase_superfam"/>
</dbReference>
<dbReference type="CDD" id="cd07067">
    <property type="entry name" value="HP_PGM_like"/>
    <property type="match status" value="1"/>
</dbReference>
<dbReference type="InterPro" id="IPR001345">
    <property type="entry name" value="PG/BPGM_mutase_AS"/>
</dbReference>
<name>A0A537L1I5_9BACT</name>
<dbReference type="SMART" id="SM00855">
    <property type="entry name" value="PGAM"/>
    <property type="match status" value="1"/>
</dbReference>
<dbReference type="PANTHER" id="PTHR48100">
    <property type="entry name" value="BROAD-SPECIFICITY PHOSPHATASE YOR283W-RELATED"/>
    <property type="match status" value="1"/>
</dbReference>
<dbReference type="EMBL" id="VBAL01000091">
    <property type="protein sequence ID" value="TMJ01831.1"/>
    <property type="molecule type" value="Genomic_DNA"/>
</dbReference>
<dbReference type="SUPFAM" id="SSF53254">
    <property type="entry name" value="Phosphoglycerate mutase-like"/>
    <property type="match status" value="1"/>
</dbReference>
<feature type="binding site" evidence="2">
    <location>
        <begin position="18"/>
        <end position="25"/>
    </location>
    <ligand>
        <name>substrate</name>
    </ligand>
</feature>
<evidence type="ECO:0000313" key="4">
    <source>
        <dbReference type="Proteomes" id="UP000319353"/>
    </source>
</evidence>
<evidence type="ECO:0000256" key="2">
    <source>
        <dbReference type="PIRSR" id="PIRSR613078-2"/>
    </source>
</evidence>
<gene>
    <name evidence="3" type="ORF">E6H01_07490</name>
</gene>
<protein>
    <submittedName>
        <fullName evidence="3">Histidine phosphatase family protein</fullName>
    </submittedName>
</protein>
<dbReference type="InterPro" id="IPR050275">
    <property type="entry name" value="PGM_Phosphatase"/>
</dbReference>
<dbReference type="PANTHER" id="PTHR48100:SF10">
    <property type="entry name" value="2-CARBOXY-D-ARABINITOL-1-PHOSPHATASE-RELATED"/>
    <property type="match status" value="1"/>
</dbReference>
<dbReference type="GO" id="GO:0016791">
    <property type="term" value="F:phosphatase activity"/>
    <property type="evidence" value="ECO:0007669"/>
    <property type="project" value="TreeGrafter"/>
</dbReference>
<comment type="caution">
    <text evidence="3">The sequence shown here is derived from an EMBL/GenBank/DDBJ whole genome shotgun (WGS) entry which is preliminary data.</text>
</comment>
<dbReference type="Pfam" id="PF00300">
    <property type="entry name" value="His_Phos_1"/>
    <property type="match status" value="1"/>
</dbReference>
<feature type="binding site" evidence="2">
    <location>
        <position position="68"/>
    </location>
    <ligand>
        <name>substrate</name>
    </ligand>
</feature>
<feature type="active site" description="Tele-phosphohistidine intermediate" evidence="1">
    <location>
        <position position="19"/>
    </location>
</feature>
<dbReference type="InterPro" id="IPR013078">
    <property type="entry name" value="His_Pase_superF_clade-1"/>
</dbReference>
<dbReference type="Proteomes" id="UP000319353">
    <property type="component" value="Unassembled WGS sequence"/>
</dbReference>
<dbReference type="Gene3D" id="3.40.50.1240">
    <property type="entry name" value="Phosphoglycerate mutase-like"/>
    <property type="match status" value="1"/>
</dbReference>
<organism evidence="3 4">
    <name type="scientific">Candidatus Segetimicrobium genomatis</name>
    <dbReference type="NCBI Taxonomy" id="2569760"/>
    <lineage>
        <taxon>Bacteria</taxon>
        <taxon>Bacillati</taxon>
        <taxon>Candidatus Sysuimicrobiota</taxon>
        <taxon>Candidatus Sysuimicrobiia</taxon>
        <taxon>Candidatus Sysuimicrobiales</taxon>
        <taxon>Candidatus Segetimicrobiaceae</taxon>
        <taxon>Candidatus Segetimicrobium</taxon>
    </lineage>
</organism>
<dbReference type="PROSITE" id="PS00175">
    <property type="entry name" value="PG_MUTASE"/>
    <property type="match status" value="1"/>
</dbReference>
<feature type="active site" description="Proton donor/acceptor" evidence="1">
    <location>
        <position position="92"/>
    </location>
</feature>
<accession>A0A537L1I5</accession>
<dbReference type="AlphaFoldDB" id="A0A537L1I5"/>
<sequence>MPNPQSRSFVPTRIYLIRHGESTWNAQRRWQGVADAPLSDAGRAEATLLADALHTVPLRAVYCSPLRRAVDTAAVVAAVHRLDVIPVADLREIAFGVWESLLATEVEQRFGALLKEWWDRPDQVQIPGAEPLEAARARVAAAIHEIVARHEDGQVAVVAHGGVNKLLVLTLLDAPLSSYWRMRQDNACVNIVEFDGDRGRVLVLNDTTHLR</sequence>
<evidence type="ECO:0000256" key="1">
    <source>
        <dbReference type="PIRSR" id="PIRSR613078-1"/>
    </source>
</evidence>
<proteinExistence type="predicted"/>